<dbReference type="GeneID" id="92857901"/>
<dbReference type="GO" id="GO:0016787">
    <property type="term" value="F:hydrolase activity"/>
    <property type="evidence" value="ECO:0007669"/>
    <property type="project" value="UniProtKB-UniRule"/>
</dbReference>
<comment type="caution">
    <text evidence="4">Lacks conserved residue(s) required for the propagation of feature annotation.</text>
</comment>
<sequence>MELPSWLGIPTLAFGLGSRTPQQGLVLAGGGSRASFQMGALRHLYDVVGITPTSMVATSAGSIVACTLAQWTDPAKQSAALRQLEAMWLEMTDQSDMFTPRAWFSRLLEIGPEWMSLLNREAAKTKSQRPWLSLPFHRGPEQTKVPDPAEPVAGRDDDRLTGQARTLEIATRDDPITGGSWTPGVILQLLSALSRLSRDGGDISTIVRGAETSASTYRAGPILAKLLDRGFFKSELLATSGMSVRIATVALESGELRYMTESGVLVDRDNNPIGSSTFDVSRGVLASCSIPGVFRPVDLDGEHYVDGGLRENVPAEMAIGHLGVTNPYIITCSPQGTARESDFGSRNMLDLVMRTVSILTDETERDEVAYALNAGAVVIGPEISVHDSMTVDPGLLRINRDYGWMCSAEKHITPGPDEHELIKDAVRTRVRGWQLEQAWLKEEASREDMDEMQHLKDHLRDIAARLPRDLAPDGVETWGRVLEGHGHPQAPEDVVIPWQV</sequence>
<dbReference type="RefSeq" id="WP_002515399.1">
    <property type="nucleotide sequence ID" value="NZ_AP019664.1"/>
</dbReference>
<evidence type="ECO:0000256" key="5">
    <source>
        <dbReference type="SAM" id="MobiDB-lite"/>
    </source>
</evidence>
<evidence type="ECO:0000256" key="4">
    <source>
        <dbReference type="PROSITE-ProRule" id="PRU01161"/>
    </source>
</evidence>
<dbReference type="Pfam" id="PF01734">
    <property type="entry name" value="Patatin"/>
    <property type="match status" value="1"/>
</dbReference>
<proteinExistence type="predicted"/>
<accession>A0A2B7I385</accession>
<evidence type="ECO:0000256" key="2">
    <source>
        <dbReference type="ARBA" id="ARBA00022963"/>
    </source>
</evidence>
<evidence type="ECO:0000313" key="9">
    <source>
        <dbReference type="Proteomes" id="UP000226191"/>
    </source>
</evidence>
<evidence type="ECO:0000256" key="3">
    <source>
        <dbReference type="ARBA" id="ARBA00023098"/>
    </source>
</evidence>
<feature type="short sequence motif" description="DGA/G" evidence="4">
    <location>
        <begin position="306"/>
        <end position="308"/>
    </location>
</feature>
<dbReference type="EMBL" id="CP031442">
    <property type="protein sequence ID" value="AXM07450.1"/>
    <property type="molecule type" value="Genomic_DNA"/>
</dbReference>
<protein>
    <submittedName>
        <fullName evidence="7 8">Patatin</fullName>
    </submittedName>
</protein>
<keyword evidence="2 4" id="KW-0442">Lipid degradation</keyword>
<organism evidence="8 9">
    <name type="scientific">Cutibacterium acnes</name>
    <name type="common">Propionibacterium acnes</name>
    <dbReference type="NCBI Taxonomy" id="1747"/>
    <lineage>
        <taxon>Bacteria</taxon>
        <taxon>Bacillati</taxon>
        <taxon>Actinomycetota</taxon>
        <taxon>Actinomycetes</taxon>
        <taxon>Propionibacteriales</taxon>
        <taxon>Propionibacteriaceae</taxon>
        <taxon>Cutibacterium</taxon>
    </lineage>
</organism>
<dbReference type="Gene3D" id="3.40.1090.10">
    <property type="entry name" value="Cytosolic phospholipase A2 catalytic domain"/>
    <property type="match status" value="2"/>
</dbReference>
<dbReference type="GO" id="GO:0016042">
    <property type="term" value="P:lipid catabolic process"/>
    <property type="evidence" value="ECO:0007669"/>
    <property type="project" value="UniProtKB-UniRule"/>
</dbReference>
<dbReference type="PROSITE" id="PS51635">
    <property type="entry name" value="PNPLA"/>
    <property type="match status" value="1"/>
</dbReference>
<evidence type="ECO:0000313" key="8">
    <source>
        <dbReference type="EMBL" id="PGF31713.1"/>
    </source>
</evidence>
<dbReference type="SUPFAM" id="SSF52151">
    <property type="entry name" value="FabD/lysophospholipase-like"/>
    <property type="match status" value="1"/>
</dbReference>
<dbReference type="EMBL" id="MVCE01000007">
    <property type="protein sequence ID" value="PGF31713.1"/>
    <property type="molecule type" value="Genomic_DNA"/>
</dbReference>
<evidence type="ECO:0000313" key="7">
    <source>
        <dbReference type="EMBL" id="AXM07450.1"/>
    </source>
</evidence>
<dbReference type="PANTHER" id="PTHR14226:SF29">
    <property type="entry name" value="NEUROPATHY TARGET ESTERASE SWS"/>
    <property type="match status" value="1"/>
</dbReference>
<evidence type="ECO:0000313" key="10">
    <source>
        <dbReference type="Proteomes" id="UP000256621"/>
    </source>
</evidence>
<name>A0A2B7I385_CUTAC</name>
<feature type="active site" description="Nucleophile" evidence="4">
    <location>
        <position position="59"/>
    </location>
</feature>
<dbReference type="OMA" id="MFARRAW"/>
<keyword evidence="1 4" id="KW-0378">Hydrolase</keyword>
<dbReference type="InterPro" id="IPR016035">
    <property type="entry name" value="Acyl_Trfase/lysoPLipase"/>
</dbReference>
<gene>
    <name evidence="8" type="ORF">B1B09_11995</name>
    <name evidence="7" type="ORF">DXN06_10245</name>
</gene>
<feature type="domain" description="PNPLA" evidence="6">
    <location>
        <begin position="25"/>
        <end position="319"/>
    </location>
</feature>
<keyword evidence="3 4" id="KW-0443">Lipid metabolism</keyword>
<feature type="active site" description="Proton acceptor" evidence="4">
    <location>
        <position position="306"/>
    </location>
</feature>
<evidence type="ECO:0000259" key="6">
    <source>
        <dbReference type="PROSITE" id="PS51635"/>
    </source>
</evidence>
<dbReference type="AlphaFoldDB" id="A0A2B7I385"/>
<evidence type="ECO:0000256" key="1">
    <source>
        <dbReference type="ARBA" id="ARBA00022801"/>
    </source>
</evidence>
<reference evidence="7 10" key="2">
    <citation type="submission" date="2018-08" db="EMBL/GenBank/DDBJ databases">
        <title>Genome sequencing of Cutibacterium acnes KCOM 1315.</title>
        <authorList>
            <person name="Kook J.-K."/>
            <person name="Park S.-N."/>
            <person name="Lim Y.K."/>
        </authorList>
    </citation>
    <scope>NUCLEOTIDE SEQUENCE [LARGE SCALE GENOMIC DNA]</scope>
    <source>
        <strain evidence="7 10">KCOM 1315</strain>
    </source>
</reference>
<dbReference type="InterPro" id="IPR050301">
    <property type="entry name" value="NTE"/>
</dbReference>
<dbReference type="PANTHER" id="PTHR14226">
    <property type="entry name" value="NEUROPATHY TARGET ESTERASE/SWISS CHEESE D.MELANOGASTER"/>
    <property type="match status" value="1"/>
</dbReference>
<dbReference type="Proteomes" id="UP000256621">
    <property type="component" value="Chromosome"/>
</dbReference>
<dbReference type="InterPro" id="IPR002641">
    <property type="entry name" value="PNPLA_dom"/>
</dbReference>
<reference evidence="8 9" key="1">
    <citation type="submission" date="2017-02" db="EMBL/GenBank/DDBJ databases">
        <title>Prevalence of linear plasmids in Cutibacterium acnes isolates obtained from cancerous prostatic tissue.</title>
        <authorList>
            <person name="Davidsson S."/>
            <person name="Bruggemann H."/>
        </authorList>
    </citation>
    <scope>NUCLEOTIDE SEQUENCE [LARGE SCALE GENOMIC DNA]</scope>
    <source>
        <strain evidence="8 9">11-78</strain>
    </source>
</reference>
<feature type="region of interest" description="Disordered" evidence="5">
    <location>
        <begin position="132"/>
        <end position="157"/>
    </location>
</feature>
<dbReference type="Proteomes" id="UP000226191">
    <property type="component" value="Unassembled WGS sequence"/>
</dbReference>
<dbReference type="OrthoDB" id="2339873at2"/>